<dbReference type="PANTHER" id="PTHR42834">
    <property type="entry name" value="ENDONUCLEASE/EXONUCLEASE/PHOSPHATASE FAMILY PROTEIN (AFU_ORTHOLOGUE AFUA_3G09210)"/>
    <property type="match status" value="1"/>
</dbReference>
<dbReference type="InterPro" id="IPR005135">
    <property type="entry name" value="Endo/exonuclease/phosphatase"/>
</dbReference>
<gene>
    <name evidence="3" type="ORF">C7379_10686</name>
</gene>
<sequence length="351" mass="39524">MYTMKHKIMLVALALATLLPLSAQKKYSVYAVGFYNQENLFDTCHDEGKRDFDFLPTGSYRWNGLKYGHKLHNMARALSDMGTNVLPNVGCAVIGLAEVENARVLADLCAQPALKTRGYQFCHVEGPDKRGIDCALLYNPALFKVENVKLVSYVPTAKQDSGFATRGFLTVSGEMAGEHVAFIVCHLPSRFSGSYYREVGAAQAKAVKDSLLRDDKHCKVFVMGDMNDDPTNKSMYEVLGGKEEIEKVGPDDMYNPWYNILVKQGTGTLMYQGRWNLFDQILMTPNLLNPKGSKDYRTLKYWKNEIQRMPYLFQTEGKYKGAPKRTSAGGVWLDGFSDHLPVCVYLVKEQK</sequence>
<organism evidence="3 4">
    <name type="scientific">Hallella colorans</name>
    <dbReference type="NCBI Taxonomy" id="1703337"/>
    <lineage>
        <taxon>Bacteria</taxon>
        <taxon>Pseudomonadati</taxon>
        <taxon>Bacteroidota</taxon>
        <taxon>Bacteroidia</taxon>
        <taxon>Bacteroidales</taxon>
        <taxon>Prevotellaceae</taxon>
        <taxon>Hallella</taxon>
    </lineage>
</organism>
<dbReference type="Gene3D" id="3.60.10.10">
    <property type="entry name" value="Endonuclease/exonuclease/phosphatase"/>
    <property type="match status" value="1"/>
</dbReference>
<reference evidence="3 4" key="1">
    <citation type="submission" date="2018-05" db="EMBL/GenBank/DDBJ databases">
        <title>Genomic Encyclopedia of Type Strains, Phase IV (KMG-IV): sequencing the most valuable type-strain genomes for metagenomic binning, comparative biology and taxonomic classification.</title>
        <authorList>
            <person name="Goeker M."/>
        </authorList>
    </citation>
    <scope>NUCLEOTIDE SEQUENCE [LARGE SCALE GENOMIC DNA]</scope>
    <source>
        <strain evidence="3 4">DSM 100333</strain>
    </source>
</reference>
<dbReference type="Proteomes" id="UP000245870">
    <property type="component" value="Unassembled WGS sequence"/>
</dbReference>
<accession>A0A2U0UFW4</accession>
<protein>
    <recommendedName>
        <fullName evidence="2">Endonuclease/exonuclease/phosphatase domain-containing protein</fullName>
    </recommendedName>
</protein>
<comment type="caution">
    <text evidence="3">The sequence shown here is derived from an EMBL/GenBank/DDBJ whole genome shotgun (WGS) entry which is preliminary data.</text>
</comment>
<keyword evidence="4" id="KW-1185">Reference proteome</keyword>
<dbReference type="GO" id="GO:0003824">
    <property type="term" value="F:catalytic activity"/>
    <property type="evidence" value="ECO:0007669"/>
    <property type="project" value="InterPro"/>
</dbReference>
<feature type="domain" description="Endonuclease/exonuclease/phosphatase" evidence="2">
    <location>
        <begin position="32"/>
        <end position="348"/>
    </location>
</feature>
<dbReference type="InterPro" id="IPR036691">
    <property type="entry name" value="Endo/exonu/phosph_ase_sf"/>
</dbReference>
<evidence type="ECO:0000256" key="1">
    <source>
        <dbReference type="SAM" id="SignalP"/>
    </source>
</evidence>
<evidence type="ECO:0000259" key="2">
    <source>
        <dbReference type="Pfam" id="PF19580"/>
    </source>
</evidence>
<proteinExistence type="predicted"/>
<feature type="signal peptide" evidence="1">
    <location>
        <begin position="1"/>
        <end position="25"/>
    </location>
</feature>
<name>A0A2U0UFW4_9BACT</name>
<evidence type="ECO:0000313" key="3">
    <source>
        <dbReference type="EMBL" id="PVX56514.1"/>
    </source>
</evidence>
<dbReference type="SUPFAM" id="SSF56219">
    <property type="entry name" value="DNase I-like"/>
    <property type="match status" value="1"/>
</dbReference>
<keyword evidence="1" id="KW-0732">Signal</keyword>
<dbReference type="AlphaFoldDB" id="A0A2U0UFW4"/>
<dbReference type="PANTHER" id="PTHR42834:SF1">
    <property type="entry name" value="ENDONUCLEASE_EXONUCLEASE_PHOSPHATASE FAMILY PROTEIN (AFU_ORTHOLOGUE AFUA_3G09210)"/>
    <property type="match status" value="1"/>
</dbReference>
<dbReference type="Pfam" id="PF19580">
    <property type="entry name" value="Exo_endo_phos_3"/>
    <property type="match status" value="1"/>
</dbReference>
<evidence type="ECO:0000313" key="4">
    <source>
        <dbReference type="Proteomes" id="UP000245870"/>
    </source>
</evidence>
<dbReference type="EMBL" id="QENY01000006">
    <property type="protein sequence ID" value="PVX56514.1"/>
    <property type="molecule type" value="Genomic_DNA"/>
</dbReference>
<feature type="chain" id="PRO_5015757268" description="Endonuclease/exonuclease/phosphatase domain-containing protein" evidence="1">
    <location>
        <begin position="26"/>
        <end position="351"/>
    </location>
</feature>